<sequence>MSDSDDHSDDHSDEHPDEHPTWTEKPRRDGKPHGEWKLCPGFEPAENMDAWYAAGRPLFPREELQEIHDQLRRPLPNGNLIFVRGFDNQWYEYIVRTGDRQEYEGKTYRLSRPQIAYTDFETLKEEVDGKHNPIYCPISIVHVKRPENQRPDFIDSILRGRKMIDAAVDHWEFHQVFLKVQLALLMMKLRRNVTNIVGLACGSFVGSSDPRESQRSAVQYAMLMLIRRLLQSSYLGPGEVPCYVQDPAYTSGDRMVLAENNVETVQDPEGFLKMDDSSLVFCCEPTTCVRSIVADVARPLIIIWDTVVGPPYSGSESWDPGCPRLVAMMKDYDALDFPEDENFGDMTIYVRRNARKKVRFHYFDNDIFPSAMNGT</sequence>
<gene>
    <name evidence="3" type="ORF">BJX66DRAFT_335874</name>
</gene>
<name>A0ABR4GC67_9EURO</name>
<evidence type="ECO:0000256" key="1">
    <source>
        <dbReference type="SAM" id="MobiDB-lite"/>
    </source>
</evidence>
<reference evidence="3 4" key="1">
    <citation type="submission" date="2024-07" db="EMBL/GenBank/DDBJ databases">
        <title>Section-level genome sequencing and comparative genomics of Aspergillus sections Usti and Cavernicolus.</title>
        <authorList>
            <consortium name="Lawrence Berkeley National Laboratory"/>
            <person name="Nybo J.L."/>
            <person name="Vesth T.C."/>
            <person name="Theobald S."/>
            <person name="Frisvad J.C."/>
            <person name="Larsen T.O."/>
            <person name="Kjaerboelling I."/>
            <person name="Rothschild-Mancinelli K."/>
            <person name="Lyhne E.K."/>
            <person name="Kogle M.E."/>
            <person name="Barry K."/>
            <person name="Clum A."/>
            <person name="Na H."/>
            <person name="Ledsgaard L."/>
            <person name="Lin J."/>
            <person name="Lipzen A."/>
            <person name="Kuo A."/>
            <person name="Riley R."/>
            <person name="Mondo S."/>
            <person name="Labutti K."/>
            <person name="Haridas S."/>
            <person name="Pangalinan J."/>
            <person name="Salamov A.A."/>
            <person name="Simmons B.A."/>
            <person name="Magnuson J.K."/>
            <person name="Chen J."/>
            <person name="Drula E."/>
            <person name="Henrissat B."/>
            <person name="Wiebenga A."/>
            <person name="Lubbers R.J."/>
            <person name="Gomes A.C."/>
            <person name="Makela M.R."/>
            <person name="Stajich J."/>
            <person name="Grigoriev I.V."/>
            <person name="Mortensen U.H."/>
            <person name="De Vries R.P."/>
            <person name="Baker S.E."/>
            <person name="Andersen M.R."/>
        </authorList>
    </citation>
    <scope>NUCLEOTIDE SEQUENCE [LARGE SCALE GENOMIC DNA]</scope>
    <source>
        <strain evidence="3 4">CBS 209.92</strain>
    </source>
</reference>
<comment type="caution">
    <text evidence="3">The sequence shown here is derived from an EMBL/GenBank/DDBJ whole genome shotgun (WGS) entry which is preliminary data.</text>
</comment>
<protein>
    <recommendedName>
        <fullName evidence="2">SRR1-like domain-containing protein</fullName>
    </recommendedName>
</protein>
<dbReference type="PANTHER" id="PTHR42080:SF3">
    <property type="entry name" value="SRR1-LIKE DOMAIN-CONTAINING PROTEIN"/>
    <property type="match status" value="1"/>
</dbReference>
<feature type="domain" description="SRR1-like" evidence="2">
    <location>
        <begin position="189"/>
        <end position="305"/>
    </location>
</feature>
<dbReference type="InterPro" id="IPR012942">
    <property type="entry name" value="SRR1-like"/>
</dbReference>
<evidence type="ECO:0000313" key="4">
    <source>
        <dbReference type="Proteomes" id="UP001610563"/>
    </source>
</evidence>
<dbReference type="Proteomes" id="UP001610563">
    <property type="component" value="Unassembled WGS sequence"/>
</dbReference>
<keyword evidence="4" id="KW-1185">Reference proteome</keyword>
<dbReference type="Pfam" id="PF07985">
    <property type="entry name" value="SRR1"/>
    <property type="match status" value="1"/>
</dbReference>
<dbReference type="PANTHER" id="PTHR42080">
    <property type="entry name" value="SRR1 DOMAIN-CONTAINING PROTEIN"/>
    <property type="match status" value="1"/>
</dbReference>
<feature type="region of interest" description="Disordered" evidence="1">
    <location>
        <begin position="1"/>
        <end position="35"/>
    </location>
</feature>
<proteinExistence type="predicted"/>
<evidence type="ECO:0000259" key="2">
    <source>
        <dbReference type="Pfam" id="PF07985"/>
    </source>
</evidence>
<evidence type="ECO:0000313" key="3">
    <source>
        <dbReference type="EMBL" id="KAL2796628.1"/>
    </source>
</evidence>
<accession>A0ABR4GC67</accession>
<dbReference type="EMBL" id="JBFTWV010000025">
    <property type="protein sequence ID" value="KAL2796628.1"/>
    <property type="molecule type" value="Genomic_DNA"/>
</dbReference>
<organism evidence="3 4">
    <name type="scientific">Aspergillus keveii</name>
    <dbReference type="NCBI Taxonomy" id="714993"/>
    <lineage>
        <taxon>Eukaryota</taxon>
        <taxon>Fungi</taxon>
        <taxon>Dikarya</taxon>
        <taxon>Ascomycota</taxon>
        <taxon>Pezizomycotina</taxon>
        <taxon>Eurotiomycetes</taxon>
        <taxon>Eurotiomycetidae</taxon>
        <taxon>Eurotiales</taxon>
        <taxon>Aspergillaceae</taxon>
        <taxon>Aspergillus</taxon>
        <taxon>Aspergillus subgen. Nidulantes</taxon>
    </lineage>
</organism>